<name>A0AAP0SDH4_LIQFO</name>
<reference evidence="1 2" key="1">
    <citation type="journal article" date="2024" name="Plant J.">
        <title>Genome sequences and population genomics reveal climatic adaptation and genomic divergence between two closely related sweetgum species.</title>
        <authorList>
            <person name="Xu W.Q."/>
            <person name="Ren C.Q."/>
            <person name="Zhang X.Y."/>
            <person name="Comes H.P."/>
            <person name="Liu X.H."/>
            <person name="Li Y.G."/>
            <person name="Kettle C.J."/>
            <person name="Jalonen R."/>
            <person name="Gaisberger H."/>
            <person name="Ma Y.Z."/>
            <person name="Qiu Y.X."/>
        </authorList>
    </citation>
    <scope>NUCLEOTIDE SEQUENCE [LARGE SCALE GENOMIC DNA]</scope>
    <source>
        <strain evidence="1">Hangzhou</strain>
    </source>
</reference>
<evidence type="ECO:0000313" key="2">
    <source>
        <dbReference type="Proteomes" id="UP001415857"/>
    </source>
</evidence>
<sequence length="71" mass="7977">MDSFQQASQAFDAGDYRSVYKDEQGTPRAAAGCVTIFETPPQPPNPLNERNREMRILITMAVISAYNLINR</sequence>
<proteinExistence type="predicted"/>
<gene>
    <name evidence="1" type="ORF">L1049_020725</name>
</gene>
<dbReference type="AlphaFoldDB" id="A0AAP0SDH4"/>
<dbReference type="EMBL" id="JBBPBK010000001">
    <property type="protein sequence ID" value="KAK9292745.1"/>
    <property type="molecule type" value="Genomic_DNA"/>
</dbReference>
<keyword evidence="2" id="KW-1185">Reference proteome</keyword>
<organism evidence="1 2">
    <name type="scientific">Liquidambar formosana</name>
    <name type="common">Formosan gum</name>
    <dbReference type="NCBI Taxonomy" id="63359"/>
    <lineage>
        <taxon>Eukaryota</taxon>
        <taxon>Viridiplantae</taxon>
        <taxon>Streptophyta</taxon>
        <taxon>Embryophyta</taxon>
        <taxon>Tracheophyta</taxon>
        <taxon>Spermatophyta</taxon>
        <taxon>Magnoliopsida</taxon>
        <taxon>eudicotyledons</taxon>
        <taxon>Gunneridae</taxon>
        <taxon>Pentapetalae</taxon>
        <taxon>Saxifragales</taxon>
        <taxon>Altingiaceae</taxon>
        <taxon>Liquidambar</taxon>
    </lineage>
</organism>
<accession>A0AAP0SDH4</accession>
<dbReference type="Proteomes" id="UP001415857">
    <property type="component" value="Unassembled WGS sequence"/>
</dbReference>
<protein>
    <submittedName>
        <fullName evidence="1">Uncharacterized protein</fullName>
    </submittedName>
</protein>
<evidence type="ECO:0000313" key="1">
    <source>
        <dbReference type="EMBL" id="KAK9292745.1"/>
    </source>
</evidence>
<comment type="caution">
    <text evidence="1">The sequence shown here is derived from an EMBL/GenBank/DDBJ whole genome shotgun (WGS) entry which is preliminary data.</text>
</comment>